<organism evidence="3 4">
    <name type="scientific">Marinobacter zhanjiangensis</name>
    <dbReference type="NCBI Taxonomy" id="578215"/>
    <lineage>
        <taxon>Bacteria</taxon>
        <taxon>Pseudomonadati</taxon>
        <taxon>Pseudomonadota</taxon>
        <taxon>Gammaproteobacteria</taxon>
        <taxon>Pseudomonadales</taxon>
        <taxon>Marinobacteraceae</taxon>
        <taxon>Marinobacter</taxon>
    </lineage>
</organism>
<dbReference type="Proteomes" id="UP000601597">
    <property type="component" value="Unassembled WGS sequence"/>
</dbReference>
<comment type="caution">
    <text evidence="3">The sequence shown here is derived from an EMBL/GenBank/DDBJ whole genome shotgun (WGS) entry which is preliminary data.</text>
</comment>
<evidence type="ECO:0000313" key="3">
    <source>
        <dbReference type="EMBL" id="GGY74006.1"/>
    </source>
</evidence>
<dbReference type="RefSeq" id="WP_189576271.1">
    <property type="nucleotide sequence ID" value="NZ_BMXV01000004.1"/>
</dbReference>
<dbReference type="Pfam" id="PF12697">
    <property type="entry name" value="Abhydrolase_6"/>
    <property type="match status" value="1"/>
</dbReference>
<dbReference type="Gene3D" id="3.40.50.1820">
    <property type="entry name" value="alpha/beta hydrolase"/>
    <property type="match status" value="1"/>
</dbReference>
<dbReference type="InterPro" id="IPR000073">
    <property type="entry name" value="AB_hydrolase_1"/>
</dbReference>
<gene>
    <name evidence="3" type="ORF">GCM10007071_21720</name>
</gene>
<evidence type="ECO:0000313" key="4">
    <source>
        <dbReference type="Proteomes" id="UP000601597"/>
    </source>
</evidence>
<evidence type="ECO:0000256" key="1">
    <source>
        <dbReference type="SAM" id="MobiDB-lite"/>
    </source>
</evidence>
<feature type="domain" description="AB hydrolase-1" evidence="2">
    <location>
        <begin position="101"/>
        <end position="291"/>
    </location>
</feature>
<evidence type="ECO:0000259" key="2">
    <source>
        <dbReference type="Pfam" id="PF12697"/>
    </source>
</evidence>
<feature type="region of interest" description="Disordered" evidence="1">
    <location>
        <begin position="289"/>
        <end position="313"/>
    </location>
</feature>
<name>A0ABQ3B599_9GAMM</name>
<dbReference type="InterPro" id="IPR029058">
    <property type="entry name" value="AB_hydrolase_fold"/>
</dbReference>
<keyword evidence="4" id="KW-1185">Reference proteome</keyword>
<reference evidence="4" key="1">
    <citation type="journal article" date="2019" name="Int. J. Syst. Evol. Microbiol.">
        <title>The Global Catalogue of Microorganisms (GCM) 10K type strain sequencing project: providing services to taxonomists for standard genome sequencing and annotation.</title>
        <authorList>
            <consortium name="The Broad Institute Genomics Platform"/>
            <consortium name="The Broad Institute Genome Sequencing Center for Infectious Disease"/>
            <person name="Wu L."/>
            <person name="Ma J."/>
        </authorList>
    </citation>
    <scope>NUCLEOTIDE SEQUENCE [LARGE SCALE GENOMIC DNA]</scope>
    <source>
        <strain evidence="4">KCTC 22280</strain>
    </source>
</reference>
<protein>
    <recommendedName>
        <fullName evidence="2">AB hydrolase-1 domain-containing protein</fullName>
    </recommendedName>
</protein>
<proteinExistence type="predicted"/>
<dbReference type="EMBL" id="BMXV01000004">
    <property type="protein sequence ID" value="GGY74006.1"/>
    <property type="molecule type" value="Genomic_DNA"/>
</dbReference>
<accession>A0ABQ3B599</accession>
<sequence length="313" mass="34520">MKASHIRKLIKPIDIAYSEMFSGQVYRIGQGAVSVRNHSGEARHTVIGVHGYLANHCYFTQLYDDPGTELILLTCSNYHIPVNGVTPEDAEWQSPIDELAGTIGYDAELLIQALEILPSSEHVRVHGHSRGGAVALEAARRRPELFRDVELLLEAPALPQGRTHALVTIMLEPVSHGMWPWLIRLINSAPSSVYGQTFFGRMNARKKTLLNKLFSSTRDQLTIVRNLEDVLEWMEKTPTDIYDNVSHGIFLIPGTDHILDKSAMVESARACATMTIRETDSPSHFLALDDPSLIPPLDDPEGSADPGLAGAAN</sequence>
<dbReference type="SUPFAM" id="SSF53474">
    <property type="entry name" value="alpha/beta-Hydrolases"/>
    <property type="match status" value="1"/>
</dbReference>